<proteinExistence type="predicted"/>
<dbReference type="Pfam" id="PF07969">
    <property type="entry name" value="Amidohydro_3"/>
    <property type="match status" value="1"/>
</dbReference>
<dbReference type="InterPro" id="IPR013108">
    <property type="entry name" value="Amidohydro_3"/>
</dbReference>
<dbReference type="PANTHER" id="PTHR22642">
    <property type="entry name" value="IMIDAZOLONEPROPIONASE"/>
    <property type="match status" value="1"/>
</dbReference>
<sequence length="545" mass="60299">MSGTLYINGTFPMLSGESKLASRFVDAIFVEQGKIAAIGTKSDLKLQLGAKVYQTIDLAGGVVLPGLTDSHMHLSMHGMKLSMLDFSGVTSKTEMLAMIREEAQKTPVGQWIVGLNWNENEFTTPELPHISELDDITMEHPIFLTRVCFHAYVGNSIAFRLAGITQDTPDTPSGSFGRDEQGKLNGMVYEEAHFAFTKAQPEPDYSTKKEIIKRACLDALSLGLTSVHTEDLRFIGNVDTMHRIHQELHEEGIYIRTHQLLYHPYMSEIKELGIKAGDGNEWFKMGAIKLFADGAIGARTALLQQPYSDMPEVRGTAIHSQEELEELTVQARKLGFPIAVHAIGDGAAQMVLTAMENCPLPVHAPLRDRFIHAQVLNEDLIKRMKKLPLIIDIQPRFVVSDFPWVLDRVGAERTEYLYAWRKLLAAGLICGGGSDAPIEPLNPFLGIHAAVTRKKPSQNQQFQFQSEEGYLPLEKLSMSEAISLFTMGGAATVNEAGERGSIEVGKAADFTVINDNPLQMDHPDQLLDVQIQMTVVNGRIAYQAN</sequence>
<dbReference type="EMBL" id="JAGGKG010000005">
    <property type="protein sequence ID" value="MBP1904795.1"/>
    <property type="molecule type" value="Genomic_DNA"/>
</dbReference>
<evidence type="ECO:0000259" key="1">
    <source>
        <dbReference type="Pfam" id="PF07969"/>
    </source>
</evidence>
<dbReference type="SUPFAM" id="SSF51338">
    <property type="entry name" value="Composite domain of metallo-dependent hydrolases"/>
    <property type="match status" value="1"/>
</dbReference>
<dbReference type="Gene3D" id="3.10.310.70">
    <property type="match status" value="1"/>
</dbReference>
<dbReference type="InterPro" id="IPR033932">
    <property type="entry name" value="YtcJ-like"/>
</dbReference>
<dbReference type="Gene3D" id="2.30.40.10">
    <property type="entry name" value="Urease, subunit C, domain 1"/>
    <property type="match status" value="1"/>
</dbReference>
<organism evidence="2 3">
    <name type="scientific">Paenibacillus turicensis</name>
    <dbReference type="NCBI Taxonomy" id="160487"/>
    <lineage>
        <taxon>Bacteria</taxon>
        <taxon>Bacillati</taxon>
        <taxon>Bacillota</taxon>
        <taxon>Bacilli</taxon>
        <taxon>Bacillales</taxon>
        <taxon>Paenibacillaceae</taxon>
        <taxon>Paenibacillus</taxon>
    </lineage>
</organism>
<dbReference type="PANTHER" id="PTHR22642:SF2">
    <property type="entry name" value="PROTEIN LONG AFTER FAR-RED 3"/>
    <property type="match status" value="1"/>
</dbReference>
<evidence type="ECO:0000313" key="3">
    <source>
        <dbReference type="Proteomes" id="UP001519272"/>
    </source>
</evidence>
<dbReference type="CDD" id="cd01300">
    <property type="entry name" value="YtcJ_like"/>
    <property type="match status" value="1"/>
</dbReference>
<dbReference type="Gene3D" id="3.20.20.140">
    <property type="entry name" value="Metal-dependent hydrolases"/>
    <property type="match status" value="1"/>
</dbReference>
<name>A0ABS4FQF7_9BACL</name>
<reference evidence="2 3" key="1">
    <citation type="submission" date="2021-03" db="EMBL/GenBank/DDBJ databases">
        <title>Genomic Encyclopedia of Type Strains, Phase IV (KMG-IV): sequencing the most valuable type-strain genomes for metagenomic binning, comparative biology and taxonomic classification.</title>
        <authorList>
            <person name="Goeker M."/>
        </authorList>
    </citation>
    <scope>NUCLEOTIDE SEQUENCE [LARGE SCALE GENOMIC DNA]</scope>
    <source>
        <strain evidence="2 3">DSM 14349</strain>
    </source>
</reference>
<dbReference type="SUPFAM" id="SSF51556">
    <property type="entry name" value="Metallo-dependent hydrolases"/>
    <property type="match status" value="1"/>
</dbReference>
<keyword evidence="3" id="KW-1185">Reference proteome</keyword>
<accession>A0ABS4FQF7</accession>
<dbReference type="InterPro" id="IPR032466">
    <property type="entry name" value="Metal_Hydrolase"/>
</dbReference>
<protein>
    <submittedName>
        <fullName evidence="2">Amidohydrolase YtcJ</fullName>
    </submittedName>
</protein>
<gene>
    <name evidence="2" type="ORF">J2Z32_001419</name>
</gene>
<dbReference type="Proteomes" id="UP001519272">
    <property type="component" value="Unassembled WGS sequence"/>
</dbReference>
<dbReference type="InterPro" id="IPR011059">
    <property type="entry name" value="Metal-dep_hydrolase_composite"/>
</dbReference>
<feature type="domain" description="Amidohydrolase 3" evidence="1">
    <location>
        <begin position="54"/>
        <end position="542"/>
    </location>
</feature>
<evidence type="ECO:0000313" key="2">
    <source>
        <dbReference type="EMBL" id="MBP1904795.1"/>
    </source>
</evidence>
<comment type="caution">
    <text evidence="2">The sequence shown here is derived from an EMBL/GenBank/DDBJ whole genome shotgun (WGS) entry which is preliminary data.</text>
</comment>